<protein>
    <submittedName>
        <fullName evidence="1">Uncharacterized protein</fullName>
    </submittedName>
</protein>
<name>A0ABQ9B7L4_9ROSI</name>
<sequence length="59" mass="6560">MGASMRGESSFPGPIDYYIYMNFASVAVQLSVPAFTDFSSSSCSSFSFLIKNYRFSFES</sequence>
<comment type="caution">
    <text evidence="1">The sequence shown here is derived from an EMBL/GenBank/DDBJ whole genome shotgun (WGS) entry which is preliminary data.</text>
</comment>
<accession>A0ABQ9B7L4</accession>
<evidence type="ECO:0000313" key="2">
    <source>
        <dbReference type="Proteomes" id="UP001141253"/>
    </source>
</evidence>
<reference evidence="1" key="2">
    <citation type="journal article" date="2023" name="Int. J. Mol. Sci.">
        <title>De Novo Assembly and Annotation of 11 Diverse Shrub Willow (Salix) Genomes Reveals Novel Gene Organization in Sex-Linked Regions.</title>
        <authorList>
            <person name="Hyden B."/>
            <person name="Feng K."/>
            <person name="Yates T.B."/>
            <person name="Jawdy S."/>
            <person name="Cereghino C."/>
            <person name="Smart L.B."/>
            <person name="Muchero W."/>
        </authorList>
    </citation>
    <scope>NUCLEOTIDE SEQUENCE</scope>
    <source>
        <tissue evidence="1">Shoot tip</tissue>
    </source>
</reference>
<evidence type="ECO:0000313" key="1">
    <source>
        <dbReference type="EMBL" id="KAJ6375497.1"/>
    </source>
</evidence>
<dbReference type="EMBL" id="JAPFFI010000010">
    <property type="protein sequence ID" value="KAJ6375497.1"/>
    <property type="molecule type" value="Genomic_DNA"/>
</dbReference>
<dbReference type="Proteomes" id="UP001141253">
    <property type="component" value="Chromosome 12"/>
</dbReference>
<keyword evidence="2" id="KW-1185">Reference proteome</keyword>
<reference evidence="1" key="1">
    <citation type="submission" date="2022-10" db="EMBL/GenBank/DDBJ databases">
        <authorList>
            <person name="Hyden B.L."/>
            <person name="Feng K."/>
            <person name="Yates T."/>
            <person name="Jawdy S."/>
            <person name="Smart L.B."/>
            <person name="Muchero W."/>
        </authorList>
    </citation>
    <scope>NUCLEOTIDE SEQUENCE</scope>
    <source>
        <tissue evidence="1">Shoot tip</tissue>
    </source>
</reference>
<proteinExistence type="predicted"/>
<organism evidence="1 2">
    <name type="scientific">Salix suchowensis</name>
    <dbReference type="NCBI Taxonomy" id="1278906"/>
    <lineage>
        <taxon>Eukaryota</taxon>
        <taxon>Viridiplantae</taxon>
        <taxon>Streptophyta</taxon>
        <taxon>Embryophyta</taxon>
        <taxon>Tracheophyta</taxon>
        <taxon>Spermatophyta</taxon>
        <taxon>Magnoliopsida</taxon>
        <taxon>eudicotyledons</taxon>
        <taxon>Gunneridae</taxon>
        <taxon>Pentapetalae</taxon>
        <taxon>rosids</taxon>
        <taxon>fabids</taxon>
        <taxon>Malpighiales</taxon>
        <taxon>Salicaceae</taxon>
        <taxon>Saliceae</taxon>
        <taxon>Salix</taxon>
    </lineage>
</organism>
<gene>
    <name evidence="1" type="ORF">OIU77_000479</name>
</gene>